<keyword evidence="1" id="KW-0472">Membrane</keyword>
<dbReference type="PANTHER" id="PTHR22674:SF6">
    <property type="entry name" value="NTPASE KAP FAMILY P-LOOP DOMAIN-CONTAINING PROTEIN 1"/>
    <property type="match status" value="1"/>
</dbReference>
<evidence type="ECO:0000256" key="1">
    <source>
        <dbReference type="SAM" id="Phobius"/>
    </source>
</evidence>
<keyword evidence="4" id="KW-1185">Reference proteome</keyword>
<evidence type="ECO:0000259" key="2">
    <source>
        <dbReference type="Pfam" id="PF07693"/>
    </source>
</evidence>
<dbReference type="InterPro" id="IPR052754">
    <property type="entry name" value="NTPase_KAP_P-loop"/>
</dbReference>
<proteinExistence type="predicted"/>
<dbReference type="AlphaFoldDB" id="A0A2Z4GC43"/>
<dbReference type="KEGG" id="als:DJ013_11615"/>
<feature type="transmembrane region" description="Helical" evidence="1">
    <location>
        <begin position="70"/>
        <end position="88"/>
    </location>
</feature>
<dbReference type="InterPro" id="IPR027417">
    <property type="entry name" value="P-loop_NTPase"/>
</dbReference>
<gene>
    <name evidence="3" type="ORF">DJ013_11615</name>
</gene>
<dbReference type="EMBL" id="CP029480">
    <property type="protein sequence ID" value="AWV98786.1"/>
    <property type="molecule type" value="Genomic_DNA"/>
</dbReference>
<protein>
    <recommendedName>
        <fullName evidence="2">KAP NTPase domain-containing protein</fullName>
    </recommendedName>
</protein>
<dbReference type="OrthoDB" id="88903at2"/>
<dbReference type="Pfam" id="PF07693">
    <property type="entry name" value="KAP_NTPase"/>
    <property type="match status" value="1"/>
</dbReference>
<evidence type="ECO:0000313" key="3">
    <source>
        <dbReference type="EMBL" id="AWV98786.1"/>
    </source>
</evidence>
<dbReference type="Gene3D" id="3.40.50.300">
    <property type="entry name" value="P-loop containing nucleotide triphosphate hydrolases"/>
    <property type="match status" value="1"/>
</dbReference>
<dbReference type="PANTHER" id="PTHR22674">
    <property type="entry name" value="NTPASE, KAP FAMILY P-LOOP DOMAIN-CONTAINING 1"/>
    <property type="match status" value="1"/>
</dbReference>
<accession>A0A2Z4GC43</accession>
<keyword evidence="1" id="KW-1133">Transmembrane helix</keyword>
<dbReference type="SUPFAM" id="SSF52540">
    <property type="entry name" value="P-loop containing nucleoside triphosphate hydrolases"/>
    <property type="match status" value="1"/>
</dbReference>
<dbReference type="RefSeq" id="WP_111371979.1">
    <property type="nucleotide sequence ID" value="NZ_CP029480.1"/>
</dbReference>
<feature type="transmembrane region" description="Helical" evidence="1">
    <location>
        <begin position="32"/>
        <end position="50"/>
    </location>
</feature>
<reference evidence="3 4" key="1">
    <citation type="submission" date="2018-05" db="EMBL/GenBank/DDBJ databases">
        <title>Complete genome sequence of Arcticibacterium luteifluviistationis SM1504T, a cytophagaceae bacterium isolated from Arctic surface seawater.</title>
        <authorList>
            <person name="Li Y."/>
            <person name="Qin Q.-L."/>
        </authorList>
    </citation>
    <scope>NUCLEOTIDE SEQUENCE [LARGE SCALE GENOMIC DNA]</scope>
    <source>
        <strain evidence="3 4">SM1504</strain>
    </source>
</reference>
<evidence type="ECO:0000313" key="4">
    <source>
        <dbReference type="Proteomes" id="UP000249873"/>
    </source>
</evidence>
<dbReference type="Proteomes" id="UP000249873">
    <property type="component" value="Chromosome"/>
</dbReference>
<sequence>MDSIVKNKKKDKNLTWNKIDWKVWFEDFKQISLTRVLIFCLVFYCSYGILEPYYFESFLNEMFFKFKLDWPIRITIVLVLLILLFKIFRKIKSGFIPRPSRLVSLILFLIIYIYKWRWNGLYEFDTVFGDSLVWFDFVPLSIAVLLLDFRAYFKPFDIEDESKALIYELKDEGNNEVKDLYHRDYFAETVADLISNSSNTKESTVIGIFSEWGSGKTDFLKRLKSRLNKSYESENIVREFNPWRSSSGNDITEAFFSFLQGELKQYDSSINSHLKNYMNEILGSSKAVSVRFIHSLMNKFLDSSGDKPAKEQIQESLKLTGKRFVIYLDDVDRLTSSEIIEVFKLVRVIADFPNLFFVITMDYNFVIATVDESKEISDIEGYLKKIFNVFFRLPVVKHETISNQIIELASKDFDGEALRSIEELVNVFGKKEINNEKEVIKGLLEEALINSRDVVSFYNSFRIVFKSLGRELDITDLFLLELLKTYSFEDYNKLSQRELDVVFKELRDGVDYEGLEDSVVKGILKEIRRDDGDRLKRLANPINFYLYFSYCIPTGIISREEFYAVLLRSDEDFLNEVDGWSIDNRVDLRNILQNHPFKGKLNDLIKFIKAYLLVGGSLGFNEYTQPSLVENLQDTLKGFGLTRKKQKVTIKDILLVKKIGLKNRMEFAHFFLHQDKYNIGKIFNKSSDVLGMMNLIFSEALSDRDNKYKEDLYGLLLKMDSTPQSSSKGLDSKACENYYNHLQNNSESLAEYIRSFFRGEWIGSSDVHYVADPFLLQIFKTIPNFKELISSNTFQEGEAKSLAEIITGIDNKSFSEKAIILKGGDVGYDYVHELYSERLESKNQISPFLF</sequence>
<feature type="transmembrane region" description="Helical" evidence="1">
    <location>
        <begin position="100"/>
        <end position="117"/>
    </location>
</feature>
<name>A0A2Z4GC43_9BACT</name>
<organism evidence="3 4">
    <name type="scientific">Arcticibacterium luteifluviistationis</name>
    <dbReference type="NCBI Taxonomy" id="1784714"/>
    <lineage>
        <taxon>Bacteria</taxon>
        <taxon>Pseudomonadati</taxon>
        <taxon>Bacteroidota</taxon>
        <taxon>Cytophagia</taxon>
        <taxon>Cytophagales</taxon>
        <taxon>Leadbetterellaceae</taxon>
        <taxon>Arcticibacterium</taxon>
    </lineage>
</organism>
<feature type="domain" description="KAP NTPase" evidence="2">
    <location>
        <begin position="183"/>
        <end position="464"/>
    </location>
</feature>
<keyword evidence="1" id="KW-0812">Transmembrane</keyword>
<dbReference type="InterPro" id="IPR011646">
    <property type="entry name" value="KAP_P-loop"/>
</dbReference>